<dbReference type="InterPro" id="IPR036163">
    <property type="entry name" value="HMA_dom_sf"/>
</dbReference>
<keyword evidence="1" id="KW-0732">Signal</keyword>
<dbReference type="EMBL" id="CP001798">
    <property type="protein sequence ID" value="ADE14791.1"/>
    <property type="molecule type" value="Genomic_DNA"/>
</dbReference>
<sequence length="98" mass="10534">MKQAVLIFLGVFLLGAGALASETTYHLKVDGISCPFCAYGIEKAFSQLEGIKIAQTDLEKGVVVVTMEEGKSLDEATARKVVVKTGFTLRGFKKVPKP</sequence>
<name>D5C2D2_NITHN</name>
<dbReference type="CDD" id="cd00371">
    <property type="entry name" value="HMA"/>
    <property type="match status" value="1"/>
</dbReference>
<dbReference type="Gene3D" id="3.30.70.100">
    <property type="match status" value="1"/>
</dbReference>
<dbReference type="STRING" id="472759.Nhal_1661"/>
<dbReference type="InterPro" id="IPR006121">
    <property type="entry name" value="HMA_dom"/>
</dbReference>
<feature type="domain" description="HMA" evidence="2">
    <location>
        <begin position="23"/>
        <end position="90"/>
    </location>
</feature>
<feature type="signal peptide" evidence="1">
    <location>
        <begin position="1"/>
        <end position="20"/>
    </location>
</feature>
<dbReference type="KEGG" id="nhl:Nhal_1661"/>
<accession>D5C2D2</accession>
<dbReference type="eggNOG" id="COG2608">
    <property type="taxonomic scope" value="Bacteria"/>
</dbReference>
<gene>
    <name evidence="3" type="ordered locus">Nhal_1661</name>
</gene>
<dbReference type="Proteomes" id="UP000001844">
    <property type="component" value="Chromosome"/>
</dbReference>
<protein>
    <recommendedName>
        <fullName evidence="2">HMA domain-containing protein</fullName>
    </recommendedName>
</protein>
<dbReference type="RefSeq" id="WP_013032678.1">
    <property type="nucleotide sequence ID" value="NC_013960.1"/>
</dbReference>
<evidence type="ECO:0000256" key="1">
    <source>
        <dbReference type="SAM" id="SignalP"/>
    </source>
</evidence>
<reference evidence="4" key="1">
    <citation type="submission" date="2010-04" db="EMBL/GenBank/DDBJ databases">
        <title>Complete genome sequence of Nitrosococcus halophilus Nc4, a salt-adapted, aerobic obligate ammonia-oxidizing sulfur purple bacterium.</title>
        <authorList>
            <consortium name="US DOE Joint Genome Institute"/>
            <person name="Campbell M.A."/>
            <person name="Malfatti S.A."/>
            <person name="Chain P.S.G."/>
            <person name="Heidelberg J.F."/>
            <person name="Ward B.B."/>
            <person name="Klotz M.G."/>
        </authorList>
    </citation>
    <scope>NUCLEOTIDE SEQUENCE [LARGE SCALE GENOMIC DNA]</scope>
    <source>
        <strain evidence="4">Nc4</strain>
    </source>
</reference>
<dbReference type="GO" id="GO:0046872">
    <property type="term" value="F:metal ion binding"/>
    <property type="evidence" value="ECO:0007669"/>
    <property type="project" value="InterPro"/>
</dbReference>
<organism evidence="3 4">
    <name type="scientific">Nitrosococcus halophilus (strain Nc4)</name>
    <dbReference type="NCBI Taxonomy" id="472759"/>
    <lineage>
        <taxon>Bacteria</taxon>
        <taxon>Pseudomonadati</taxon>
        <taxon>Pseudomonadota</taxon>
        <taxon>Gammaproteobacteria</taxon>
        <taxon>Chromatiales</taxon>
        <taxon>Chromatiaceae</taxon>
        <taxon>Nitrosococcus</taxon>
    </lineage>
</organism>
<evidence type="ECO:0000313" key="3">
    <source>
        <dbReference type="EMBL" id="ADE14791.1"/>
    </source>
</evidence>
<dbReference type="Pfam" id="PF00403">
    <property type="entry name" value="HMA"/>
    <property type="match status" value="1"/>
</dbReference>
<dbReference type="OrthoDB" id="5513217at2"/>
<dbReference type="HOGENOM" id="CLU_134973_2_0_6"/>
<evidence type="ECO:0000259" key="2">
    <source>
        <dbReference type="PROSITE" id="PS50846"/>
    </source>
</evidence>
<proteinExistence type="predicted"/>
<feature type="chain" id="PRO_5003070314" description="HMA domain-containing protein" evidence="1">
    <location>
        <begin position="21"/>
        <end position="98"/>
    </location>
</feature>
<evidence type="ECO:0000313" key="4">
    <source>
        <dbReference type="Proteomes" id="UP000001844"/>
    </source>
</evidence>
<dbReference type="AlphaFoldDB" id="D5C2D2"/>
<dbReference type="SUPFAM" id="SSF55008">
    <property type="entry name" value="HMA, heavy metal-associated domain"/>
    <property type="match status" value="1"/>
</dbReference>
<dbReference type="PROSITE" id="PS50846">
    <property type="entry name" value="HMA_2"/>
    <property type="match status" value="1"/>
</dbReference>
<keyword evidence="4" id="KW-1185">Reference proteome</keyword>